<dbReference type="RefSeq" id="WP_381191288.1">
    <property type="nucleotide sequence ID" value="NZ_JBHSFE010000004.1"/>
</dbReference>
<evidence type="ECO:0008006" key="6">
    <source>
        <dbReference type="Google" id="ProtNLM"/>
    </source>
</evidence>
<feature type="region of interest" description="Disordered" evidence="1">
    <location>
        <begin position="283"/>
        <end position="309"/>
    </location>
</feature>
<keyword evidence="2" id="KW-1133">Transmembrane helix</keyword>
<sequence length="309" mass="32659">MRSFLSAVSAVLIVLVAVLTPLSALAVWADREIGDTDGYVAAMAPLASDPAVRNTVAVRITDEVMQKIDVGPFQEGVRNLLYEAVISFSGTDSYKNAWNTVNRAAHTAVEQALTSDTGNSVSMDLAPVIEEVKQQLSAEGLPFADQIPVERTRITILESDKLGVAREIFDGLRIAGVWLPVTTLLVAAAAVLLAVRRGRPRRALVARALIGLGIALAVGGVLLRIAVTLGRGLALDDLPPDLDRAAAGAVYDALTATLRTTAWWVLGAGLVLAAGAWSAGRLGGARERPEPASPPPRHEVTAEDRPFPR</sequence>
<accession>A0ABV9FY89</accession>
<evidence type="ECO:0000313" key="5">
    <source>
        <dbReference type="Proteomes" id="UP001595993"/>
    </source>
</evidence>
<dbReference type="Proteomes" id="UP001595993">
    <property type="component" value="Unassembled WGS sequence"/>
</dbReference>
<feature type="signal peptide" evidence="3">
    <location>
        <begin position="1"/>
        <end position="26"/>
    </location>
</feature>
<evidence type="ECO:0000256" key="2">
    <source>
        <dbReference type="SAM" id="Phobius"/>
    </source>
</evidence>
<feature type="transmembrane region" description="Helical" evidence="2">
    <location>
        <begin position="204"/>
        <end position="227"/>
    </location>
</feature>
<feature type="transmembrane region" description="Helical" evidence="2">
    <location>
        <begin position="175"/>
        <end position="195"/>
    </location>
</feature>
<keyword evidence="3" id="KW-0732">Signal</keyword>
<proteinExistence type="predicted"/>
<organism evidence="4 5">
    <name type="scientific">Streptomyces maoxianensis</name>
    <dbReference type="NCBI Taxonomy" id="1459942"/>
    <lineage>
        <taxon>Bacteria</taxon>
        <taxon>Bacillati</taxon>
        <taxon>Actinomycetota</taxon>
        <taxon>Actinomycetes</taxon>
        <taxon>Kitasatosporales</taxon>
        <taxon>Streptomycetaceae</taxon>
        <taxon>Streptomyces</taxon>
    </lineage>
</organism>
<evidence type="ECO:0000313" key="4">
    <source>
        <dbReference type="EMBL" id="MFC4606777.1"/>
    </source>
</evidence>
<keyword evidence="2" id="KW-0472">Membrane</keyword>
<feature type="compositionally biased region" description="Basic and acidic residues" evidence="1">
    <location>
        <begin position="284"/>
        <end position="309"/>
    </location>
</feature>
<reference evidence="5" key="1">
    <citation type="journal article" date="2019" name="Int. J. Syst. Evol. Microbiol.">
        <title>The Global Catalogue of Microorganisms (GCM) 10K type strain sequencing project: providing services to taxonomists for standard genome sequencing and annotation.</title>
        <authorList>
            <consortium name="The Broad Institute Genomics Platform"/>
            <consortium name="The Broad Institute Genome Sequencing Center for Infectious Disease"/>
            <person name="Wu L."/>
            <person name="Ma J."/>
        </authorList>
    </citation>
    <scope>NUCLEOTIDE SEQUENCE [LARGE SCALE GENOMIC DNA]</scope>
    <source>
        <strain evidence="5">CGMCC 4.7139</strain>
    </source>
</reference>
<name>A0ABV9FY89_9ACTN</name>
<comment type="caution">
    <text evidence="4">The sequence shown here is derived from an EMBL/GenBank/DDBJ whole genome shotgun (WGS) entry which is preliminary data.</text>
</comment>
<evidence type="ECO:0000256" key="1">
    <source>
        <dbReference type="SAM" id="MobiDB-lite"/>
    </source>
</evidence>
<feature type="chain" id="PRO_5047264328" description="Integral membrane protein" evidence="3">
    <location>
        <begin position="27"/>
        <end position="309"/>
    </location>
</feature>
<keyword evidence="5" id="KW-1185">Reference proteome</keyword>
<keyword evidence="2" id="KW-0812">Transmembrane</keyword>
<evidence type="ECO:0000256" key="3">
    <source>
        <dbReference type="SAM" id="SignalP"/>
    </source>
</evidence>
<protein>
    <recommendedName>
        <fullName evidence="6">Integral membrane protein</fullName>
    </recommendedName>
</protein>
<feature type="transmembrane region" description="Helical" evidence="2">
    <location>
        <begin position="261"/>
        <end position="279"/>
    </location>
</feature>
<dbReference type="EMBL" id="JBHSFE010000004">
    <property type="protein sequence ID" value="MFC4606777.1"/>
    <property type="molecule type" value="Genomic_DNA"/>
</dbReference>
<gene>
    <name evidence="4" type="ORF">ACFO9E_02890</name>
</gene>